<dbReference type="InterPro" id="IPR008207">
    <property type="entry name" value="Sig_transdc_His_kin_Hpt_dom"/>
</dbReference>
<dbReference type="SUPFAM" id="SSF47226">
    <property type="entry name" value="Histidine-containing phosphotransfer domain, HPT domain"/>
    <property type="match status" value="1"/>
</dbReference>
<gene>
    <name evidence="6" type="ORF">WPS_13140</name>
</gene>
<dbReference type="Pfam" id="PF01627">
    <property type="entry name" value="Hpt"/>
    <property type="match status" value="1"/>
</dbReference>
<evidence type="ECO:0000256" key="4">
    <source>
        <dbReference type="SAM" id="MobiDB-lite"/>
    </source>
</evidence>
<dbReference type="InterPro" id="IPR036641">
    <property type="entry name" value="HPT_dom_sf"/>
</dbReference>
<dbReference type="Gene3D" id="1.20.120.160">
    <property type="entry name" value="HPT domain"/>
    <property type="match status" value="1"/>
</dbReference>
<dbReference type="GO" id="GO:0000155">
    <property type="term" value="F:phosphorelay sensor kinase activity"/>
    <property type="evidence" value="ECO:0007669"/>
    <property type="project" value="InterPro"/>
</dbReference>
<dbReference type="RefSeq" id="WP_317997034.1">
    <property type="nucleotide sequence ID" value="NZ_AP025523.1"/>
</dbReference>
<comment type="catalytic activity">
    <reaction evidence="1">
        <text>ATP + protein L-histidine = ADP + protein N-phospho-L-histidine.</text>
        <dbReference type="EC" id="2.7.13.3"/>
    </reaction>
</comment>
<proteinExistence type="predicted"/>
<dbReference type="SUPFAM" id="SSF47384">
    <property type="entry name" value="Homodimeric domain of signal transducing histidine kinase"/>
    <property type="match status" value="1"/>
</dbReference>
<dbReference type="PROSITE" id="PS50894">
    <property type="entry name" value="HPT"/>
    <property type="match status" value="1"/>
</dbReference>
<dbReference type="GO" id="GO:0005737">
    <property type="term" value="C:cytoplasm"/>
    <property type="evidence" value="ECO:0007669"/>
    <property type="project" value="InterPro"/>
</dbReference>
<feature type="modified residue" description="Phosphohistidine" evidence="3">
    <location>
        <position position="56"/>
    </location>
</feature>
<feature type="domain" description="HPt" evidence="5">
    <location>
        <begin position="5"/>
        <end position="113"/>
    </location>
</feature>
<dbReference type="GO" id="GO:0006935">
    <property type="term" value="P:chemotaxis"/>
    <property type="evidence" value="ECO:0007669"/>
    <property type="project" value="InterPro"/>
</dbReference>
<dbReference type="SMART" id="SM01231">
    <property type="entry name" value="H-kinase_dim"/>
    <property type="match status" value="1"/>
</dbReference>
<organism evidence="6 7">
    <name type="scientific">Vulcanimicrobium alpinum</name>
    <dbReference type="NCBI Taxonomy" id="3016050"/>
    <lineage>
        <taxon>Bacteria</taxon>
        <taxon>Bacillati</taxon>
        <taxon>Vulcanimicrobiota</taxon>
        <taxon>Vulcanimicrobiia</taxon>
        <taxon>Vulcanimicrobiales</taxon>
        <taxon>Vulcanimicrobiaceae</taxon>
        <taxon>Vulcanimicrobium</taxon>
    </lineage>
</organism>
<reference evidence="6 7" key="1">
    <citation type="journal article" date="2022" name="ISME Commun">
        <title>Vulcanimicrobium alpinus gen. nov. sp. nov., the first cultivated representative of the candidate phylum 'Eremiobacterota', is a metabolically versatile aerobic anoxygenic phototroph.</title>
        <authorList>
            <person name="Yabe S."/>
            <person name="Muto K."/>
            <person name="Abe K."/>
            <person name="Yokota A."/>
            <person name="Staudigel H."/>
            <person name="Tebo B.M."/>
        </authorList>
    </citation>
    <scope>NUCLEOTIDE SEQUENCE [LARGE SCALE GENOMIC DNA]</scope>
    <source>
        <strain evidence="6 7">WC8-2</strain>
    </source>
</reference>
<sequence length="308" mass="32863">MSADDVFDRAEFVQYFRDETDELLQSIDADLLRLDRLVDSGTVDGEIVDSLFRALHTIKGSAGMLDFRQVQQIAHKLENVFDLLRKGRMPLTESGVNLLFEGRDVLTALVRSAVGGLEDPPGVGAYVERLDGFAAVYDATAQVIDGHRTGEPVPEFEVEIARMLAQAHAKRPAADVPAEEAVALDVAAAQAAVDGLFAAAPQTPAPKPAKVETKSVARKPAAKSPAKTPAANPVRAPVAAPEPLRTAAVKNQTIRVDIERLDMLLNLVGELVINRTRISDIAATLGRELGGQGSAQHALAALAKDLSE</sequence>
<feature type="region of interest" description="Disordered" evidence="4">
    <location>
        <begin position="201"/>
        <end position="236"/>
    </location>
</feature>
<evidence type="ECO:0000313" key="6">
    <source>
        <dbReference type="EMBL" id="BDE06038.1"/>
    </source>
</evidence>
<dbReference type="InterPro" id="IPR004105">
    <property type="entry name" value="CheA-like_dim"/>
</dbReference>
<name>A0AAN1XX94_UNVUL</name>
<dbReference type="Proteomes" id="UP001317532">
    <property type="component" value="Chromosome"/>
</dbReference>
<feature type="compositionally biased region" description="Low complexity" evidence="4">
    <location>
        <begin position="222"/>
        <end position="236"/>
    </location>
</feature>
<dbReference type="Gene3D" id="1.10.287.560">
    <property type="entry name" value="Histidine kinase CheA-like, homodimeric domain"/>
    <property type="match status" value="1"/>
</dbReference>
<dbReference type="CDD" id="cd00088">
    <property type="entry name" value="HPT"/>
    <property type="match status" value="1"/>
</dbReference>
<evidence type="ECO:0000259" key="5">
    <source>
        <dbReference type="PROSITE" id="PS50894"/>
    </source>
</evidence>
<evidence type="ECO:0000256" key="1">
    <source>
        <dbReference type="ARBA" id="ARBA00000085"/>
    </source>
</evidence>
<keyword evidence="7" id="KW-1185">Reference proteome</keyword>
<dbReference type="PANTHER" id="PTHR43395:SF10">
    <property type="entry name" value="CHEMOTAXIS PROTEIN CHEA"/>
    <property type="match status" value="1"/>
</dbReference>
<dbReference type="InterPro" id="IPR036097">
    <property type="entry name" value="HisK_dim/P_sf"/>
</dbReference>
<dbReference type="Pfam" id="PF02895">
    <property type="entry name" value="H-kinase_dim"/>
    <property type="match status" value="1"/>
</dbReference>
<dbReference type="PANTHER" id="PTHR43395">
    <property type="entry name" value="SENSOR HISTIDINE KINASE CHEA"/>
    <property type="match status" value="1"/>
</dbReference>
<keyword evidence="3" id="KW-0597">Phosphoprotein</keyword>
<dbReference type="KEGG" id="vab:WPS_13140"/>
<evidence type="ECO:0000256" key="3">
    <source>
        <dbReference type="PROSITE-ProRule" id="PRU00110"/>
    </source>
</evidence>
<accession>A0AAN1XX94</accession>
<evidence type="ECO:0000256" key="2">
    <source>
        <dbReference type="ARBA" id="ARBA00012438"/>
    </source>
</evidence>
<evidence type="ECO:0000313" key="7">
    <source>
        <dbReference type="Proteomes" id="UP001317532"/>
    </source>
</evidence>
<protein>
    <recommendedName>
        <fullName evidence="2">histidine kinase</fullName>
        <ecNumber evidence="2">2.7.13.3</ecNumber>
    </recommendedName>
</protein>
<dbReference type="SMART" id="SM00073">
    <property type="entry name" value="HPT"/>
    <property type="match status" value="1"/>
</dbReference>
<dbReference type="EC" id="2.7.13.3" evidence="2"/>
<dbReference type="InterPro" id="IPR037006">
    <property type="entry name" value="CheA-like_homodim_sf"/>
</dbReference>
<dbReference type="AlphaFoldDB" id="A0AAN1XX94"/>
<dbReference type="InterPro" id="IPR051315">
    <property type="entry name" value="Bact_Chemotaxis_CheA"/>
</dbReference>
<dbReference type="EMBL" id="AP025523">
    <property type="protein sequence ID" value="BDE06038.1"/>
    <property type="molecule type" value="Genomic_DNA"/>
</dbReference>